<dbReference type="GO" id="GO:0016042">
    <property type="term" value="P:lipid catabolic process"/>
    <property type="evidence" value="ECO:0007669"/>
    <property type="project" value="UniProtKB-UniRule"/>
</dbReference>
<evidence type="ECO:0000313" key="6">
    <source>
        <dbReference type="EMBL" id="BAS26601.1"/>
    </source>
</evidence>
<evidence type="ECO:0000259" key="5">
    <source>
        <dbReference type="PROSITE" id="PS51635"/>
    </source>
</evidence>
<sequence>MERPKTSHDGHTLPSAGPGPGVGLALGGGAARGLAHIGVIQELEARGLSITHLAGCSMGAVVAAAYACGTLDRLVERTRGLQYPELVRWIRFNGGILDGDRVYRELQDLTGALTFDDLPVELVLVATDLATGEPVRLDRGEVARAVQASMSVPGLLPPVSVNGRWLVDGGLVELVPVGPLAEMGAEYRVAVDVSNRADIWGRLARAGRVAYRQVRGHDRLASCVQGHAFSSGQRAWSTRSTLAHAFEISEARAHWANDGTEGTENPPLDCVLHPDLSRYHGHQFHEVEELIEAGRQAVRRASQHLPPENAACARSLGGNAGVPAGGTEAGAVARRALQ</sequence>
<proteinExistence type="predicted"/>
<evidence type="ECO:0000256" key="4">
    <source>
        <dbReference type="PROSITE-ProRule" id="PRU01161"/>
    </source>
</evidence>
<dbReference type="PROSITE" id="PS51635">
    <property type="entry name" value="PNPLA"/>
    <property type="match status" value="1"/>
</dbReference>
<name>A0A0K2SHK8_LIMPI</name>
<feature type="domain" description="PNPLA" evidence="5">
    <location>
        <begin position="24"/>
        <end position="181"/>
    </location>
</feature>
<organism evidence="6 7">
    <name type="scientific">Limnochorda pilosa</name>
    <dbReference type="NCBI Taxonomy" id="1555112"/>
    <lineage>
        <taxon>Bacteria</taxon>
        <taxon>Bacillati</taxon>
        <taxon>Bacillota</taxon>
        <taxon>Limnochordia</taxon>
        <taxon>Limnochordales</taxon>
        <taxon>Limnochordaceae</taxon>
        <taxon>Limnochorda</taxon>
    </lineage>
</organism>
<feature type="short sequence motif" description="GXSXG" evidence="4">
    <location>
        <begin position="55"/>
        <end position="59"/>
    </location>
</feature>
<dbReference type="InterPro" id="IPR016035">
    <property type="entry name" value="Acyl_Trfase/lysoPLipase"/>
</dbReference>
<dbReference type="PANTHER" id="PTHR14226">
    <property type="entry name" value="NEUROPATHY TARGET ESTERASE/SWISS CHEESE D.MELANOGASTER"/>
    <property type="match status" value="1"/>
</dbReference>
<dbReference type="Gene3D" id="3.40.1090.10">
    <property type="entry name" value="Cytosolic phospholipase A2 catalytic domain"/>
    <property type="match status" value="2"/>
</dbReference>
<protein>
    <submittedName>
        <fullName evidence="6">Patatin</fullName>
    </submittedName>
</protein>
<keyword evidence="3 4" id="KW-0443">Lipid metabolism</keyword>
<evidence type="ECO:0000313" key="7">
    <source>
        <dbReference type="Proteomes" id="UP000065807"/>
    </source>
</evidence>
<feature type="active site" description="Proton acceptor" evidence="4">
    <location>
        <position position="168"/>
    </location>
</feature>
<dbReference type="AlphaFoldDB" id="A0A0K2SHK8"/>
<evidence type="ECO:0000256" key="1">
    <source>
        <dbReference type="ARBA" id="ARBA00022801"/>
    </source>
</evidence>
<feature type="active site" description="Nucleophile" evidence="4">
    <location>
        <position position="57"/>
    </location>
</feature>
<dbReference type="InterPro" id="IPR002641">
    <property type="entry name" value="PNPLA_dom"/>
</dbReference>
<accession>A0A0K2SHK8</accession>
<dbReference type="KEGG" id="lpil:LIP_0744"/>
<dbReference type="RefSeq" id="WP_068134417.1">
    <property type="nucleotide sequence ID" value="NZ_AP014924.1"/>
</dbReference>
<reference evidence="7" key="2">
    <citation type="journal article" date="2016" name="Int. J. Syst. Evol. Microbiol.">
        <title>Complete genome sequence and cell structure of Limnochorda pilosa, a Gram-negative spore-former within the phylum Firmicutes.</title>
        <authorList>
            <person name="Watanabe M."/>
            <person name="Kojima H."/>
            <person name="Fukui M."/>
        </authorList>
    </citation>
    <scope>NUCLEOTIDE SEQUENCE [LARGE SCALE GENOMIC DNA]</scope>
    <source>
        <strain evidence="7">HC45</strain>
    </source>
</reference>
<evidence type="ECO:0000256" key="3">
    <source>
        <dbReference type="ARBA" id="ARBA00023098"/>
    </source>
</evidence>
<dbReference type="STRING" id="1555112.LIP_0744"/>
<evidence type="ECO:0000256" key="2">
    <source>
        <dbReference type="ARBA" id="ARBA00022963"/>
    </source>
</evidence>
<dbReference type="PANTHER" id="PTHR14226:SF76">
    <property type="entry name" value="NTE FAMILY PROTEIN RSSA"/>
    <property type="match status" value="1"/>
</dbReference>
<dbReference type="SUPFAM" id="SSF52151">
    <property type="entry name" value="FabD/lysophospholipase-like"/>
    <property type="match status" value="1"/>
</dbReference>
<dbReference type="Pfam" id="PF01734">
    <property type="entry name" value="Patatin"/>
    <property type="match status" value="1"/>
</dbReference>
<keyword evidence="7" id="KW-1185">Reference proteome</keyword>
<dbReference type="InterPro" id="IPR050301">
    <property type="entry name" value="NTE"/>
</dbReference>
<comment type="caution">
    <text evidence="4">Lacks conserved residue(s) required for the propagation of feature annotation.</text>
</comment>
<keyword evidence="1 4" id="KW-0378">Hydrolase</keyword>
<gene>
    <name evidence="6" type="ORF">LIP_0744</name>
</gene>
<keyword evidence="2 4" id="KW-0442">Lipid degradation</keyword>
<feature type="short sequence motif" description="DGA/G" evidence="4">
    <location>
        <begin position="168"/>
        <end position="170"/>
    </location>
</feature>
<dbReference type="EMBL" id="AP014924">
    <property type="protein sequence ID" value="BAS26601.1"/>
    <property type="molecule type" value="Genomic_DNA"/>
</dbReference>
<reference evidence="7" key="1">
    <citation type="submission" date="2015-07" db="EMBL/GenBank/DDBJ databases">
        <title>Complete genome sequence and phylogenetic analysis of Limnochorda pilosa.</title>
        <authorList>
            <person name="Watanabe M."/>
            <person name="Kojima H."/>
            <person name="Fukui M."/>
        </authorList>
    </citation>
    <scope>NUCLEOTIDE SEQUENCE [LARGE SCALE GENOMIC DNA]</scope>
    <source>
        <strain evidence="7">HC45</strain>
    </source>
</reference>
<dbReference type="GO" id="GO:0016787">
    <property type="term" value="F:hydrolase activity"/>
    <property type="evidence" value="ECO:0007669"/>
    <property type="project" value="UniProtKB-UniRule"/>
</dbReference>
<dbReference type="OrthoDB" id="9770965at2"/>
<dbReference type="Proteomes" id="UP000065807">
    <property type="component" value="Chromosome"/>
</dbReference>